<comment type="caution">
    <text evidence="2">The sequence shown here is derived from an EMBL/GenBank/DDBJ whole genome shotgun (WGS) entry which is preliminary data.</text>
</comment>
<name>A0A9P7FAT9_9AGAM</name>
<reference evidence="2" key="1">
    <citation type="journal article" date="2020" name="New Phytol.">
        <title>Comparative genomics reveals dynamic genome evolution in host specialist ectomycorrhizal fungi.</title>
        <authorList>
            <person name="Lofgren L.A."/>
            <person name="Nguyen N.H."/>
            <person name="Vilgalys R."/>
            <person name="Ruytinx J."/>
            <person name="Liao H.L."/>
            <person name="Branco S."/>
            <person name="Kuo A."/>
            <person name="LaButti K."/>
            <person name="Lipzen A."/>
            <person name="Andreopoulos W."/>
            <person name="Pangilinan J."/>
            <person name="Riley R."/>
            <person name="Hundley H."/>
            <person name="Na H."/>
            <person name="Barry K."/>
            <person name="Grigoriev I.V."/>
            <person name="Stajich J.E."/>
            <person name="Kennedy P.G."/>
        </authorList>
    </citation>
    <scope>NUCLEOTIDE SEQUENCE</scope>
    <source>
        <strain evidence="2">FC423</strain>
    </source>
</reference>
<gene>
    <name evidence="2" type="ORF">F5147DRAFT_686609</name>
</gene>
<dbReference type="Proteomes" id="UP000823399">
    <property type="component" value="Unassembled WGS sequence"/>
</dbReference>
<evidence type="ECO:0000313" key="2">
    <source>
        <dbReference type="EMBL" id="KAG2111169.1"/>
    </source>
</evidence>
<dbReference type="GeneID" id="64699032"/>
<accession>A0A9P7FAT9</accession>
<dbReference type="EMBL" id="JABBWM010000018">
    <property type="protein sequence ID" value="KAG2111169.1"/>
    <property type="molecule type" value="Genomic_DNA"/>
</dbReference>
<keyword evidence="1" id="KW-1133">Transmembrane helix</keyword>
<keyword evidence="3" id="KW-1185">Reference proteome</keyword>
<dbReference type="RefSeq" id="XP_041294528.1">
    <property type="nucleotide sequence ID" value="XM_041436773.1"/>
</dbReference>
<proteinExistence type="predicted"/>
<evidence type="ECO:0000256" key="1">
    <source>
        <dbReference type="SAM" id="Phobius"/>
    </source>
</evidence>
<feature type="transmembrane region" description="Helical" evidence="1">
    <location>
        <begin position="33"/>
        <end position="53"/>
    </location>
</feature>
<protein>
    <submittedName>
        <fullName evidence="2">Uncharacterized protein</fullName>
    </submittedName>
</protein>
<dbReference type="OrthoDB" id="10533024at2759"/>
<keyword evidence="1" id="KW-0812">Transmembrane</keyword>
<sequence length="136" mass="15509">MLTPTSRMRWCGTRLASTDLMNLSRLPFIKHSINIIGFRDISIIVILSMFYLSPTLPCFILAPPGLLAFVFFFVFGITRFCHAPTLTYAYTYIRLIRSNPFSPVPPPLSHKLLLSLALLPRRCLPPYVLLVSRPRV</sequence>
<evidence type="ECO:0000313" key="3">
    <source>
        <dbReference type="Proteomes" id="UP000823399"/>
    </source>
</evidence>
<keyword evidence="1" id="KW-0472">Membrane</keyword>
<dbReference type="AlphaFoldDB" id="A0A9P7FAT9"/>
<organism evidence="2 3">
    <name type="scientific">Suillus discolor</name>
    <dbReference type="NCBI Taxonomy" id="1912936"/>
    <lineage>
        <taxon>Eukaryota</taxon>
        <taxon>Fungi</taxon>
        <taxon>Dikarya</taxon>
        <taxon>Basidiomycota</taxon>
        <taxon>Agaricomycotina</taxon>
        <taxon>Agaricomycetes</taxon>
        <taxon>Agaricomycetidae</taxon>
        <taxon>Boletales</taxon>
        <taxon>Suillineae</taxon>
        <taxon>Suillaceae</taxon>
        <taxon>Suillus</taxon>
    </lineage>
</organism>